<dbReference type="PANTHER" id="PTHR31027">
    <property type="entry name" value="NUCLEAR SEGREGATION PROTEIN BFR1"/>
    <property type="match status" value="1"/>
</dbReference>
<feature type="region of interest" description="Disordered" evidence="2">
    <location>
        <begin position="223"/>
        <end position="251"/>
    </location>
</feature>
<dbReference type="AlphaFoldDB" id="A0A4P2VBP8"/>
<evidence type="ECO:0000256" key="2">
    <source>
        <dbReference type="SAM" id="MobiDB-lite"/>
    </source>
</evidence>
<keyword evidence="1" id="KW-0175">Coiled coil</keyword>
<feature type="compositionally biased region" description="Basic and acidic residues" evidence="2">
    <location>
        <begin position="225"/>
        <end position="251"/>
    </location>
</feature>
<dbReference type="InterPro" id="IPR055545">
    <property type="entry name" value="DUF7121"/>
</dbReference>
<evidence type="ECO:0000256" key="1">
    <source>
        <dbReference type="SAM" id="Coils"/>
    </source>
</evidence>
<organism evidence="3 4">
    <name type="scientific">Conexivisphaera calida</name>
    <dbReference type="NCBI Taxonomy" id="1874277"/>
    <lineage>
        <taxon>Archaea</taxon>
        <taxon>Nitrososphaerota</taxon>
        <taxon>Conexivisphaeria</taxon>
        <taxon>Conexivisphaerales</taxon>
        <taxon>Conexivisphaeraceae</taxon>
        <taxon>Conexivisphaera</taxon>
    </lineage>
</organism>
<dbReference type="GO" id="GO:0008298">
    <property type="term" value="P:intracellular mRNA localization"/>
    <property type="evidence" value="ECO:0007669"/>
    <property type="project" value="TreeGrafter"/>
</dbReference>
<dbReference type="GeneID" id="55583951"/>
<dbReference type="InterPro" id="IPR039604">
    <property type="entry name" value="Bfr1"/>
</dbReference>
<protein>
    <submittedName>
        <fullName evidence="3">DNA double-strand break repair Rad50 ATPase</fullName>
    </submittedName>
</protein>
<dbReference type="KEGG" id="ccai:NAS2_0131"/>
<feature type="coiled-coil region" evidence="1">
    <location>
        <begin position="90"/>
        <end position="117"/>
    </location>
</feature>
<gene>
    <name evidence="3" type="ORF">NAS2_0131</name>
</gene>
<evidence type="ECO:0000313" key="3">
    <source>
        <dbReference type="EMBL" id="BBE41537.1"/>
    </source>
</evidence>
<dbReference type="RefSeq" id="WP_174447875.1">
    <property type="nucleotide sequence ID" value="NZ_AP018732.1"/>
</dbReference>
<name>A0A4P2VBP8_9ARCH</name>
<dbReference type="GO" id="GO:0042175">
    <property type="term" value="C:nuclear outer membrane-endoplasmic reticulum membrane network"/>
    <property type="evidence" value="ECO:0007669"/>
    <property type="project" value="TreeGrafter"/>
</dbReference>
<dbReference type="PANTHER" id="PTHR31027:SF2">
    <property type="entry name" value="LEBERCILIN DOMAIN-CONTAINING PROTEIN"/>
    <property type="match status" value="1"/>
</dbReference>
<dbReference type="GO" id="GO:1990904">
    <property type="term" value="C:ribonucleoprotein complex"/>
    <property type="evidence" value="ECO:0007669"/>
    <property type="project" value="TreeGrafter"/>
</dbReference>
<sequence length="274" mass="32238">MSSEDDELKRLVQERSALRKQVDAELQKVGSLKEELRNVRAKLDEENSNYGKLKGRFEELREVKGSIVEELRELRGRISDLRKISKGLRVESGSDAAANLEKEIERLEWELQTKPRDEIDERRMVESLGRLTKELQLLRRAYGVRSEMDSVDKRIRDLEDRYEEVQMEIDAVKDELDRSRERLKSLLMAKRQLVQELAEAGEDLRELRDRLVQVEAQVNASRLRRREEERRRREDEESRAMGLRRSEAMKKLERNEPLSWEDLQALYASGSGSS</sequence>
<reference evidence="3 4" key="1">
    <citation type="journal article" date="2019" name="ISME J.">
        <title>Isolation and characterization of a thermophilic sulfur- and iron-reducing thaumarchaeote from a terrestrial acidic hot spring.</title>
        <authorList>
            <person name="Kato S."/>
            <person name="Itoh T."/>
            <person name="Yuki M."/>
            <person name="Nagamori M."/>
            <person name="Ohnishi M."/>
            <person name="Uematsu K."/>
            <person name="Suzuki K."/>
            <person name="Takashina T."/>
            <person name="Ohkuma M."/>
        </authorList>
    </citation>
    <scope>NUCLEOTIDE SEQUENCE [LARGE SCALE GENOMIC DNA]</scope>
    <source>
        <strain evidence="3 4">NAS-02</strain>
    </source>
</reference>
<evidence type="ECO:0000313" key="4">
    <source>
        <dbReference type="Proteomes" id="UP000509448"/>
    </source>
</evidence>
<proteinExistence type="predicted"/>
<dbReference type="Proteomes" id="UP000509448">
    <property type="component" value="Chromosome"/>
</dbReference>
<dbReference type="Pfam" id="PF23435">
    <property type="entry name" value="DUF7121"/>
    <property type="match status" value="1"/>
</dbReference>
<dbReference type="GO" id="GO:0003729">
    <property type="term" value="F:mRNA binding"/>
    <property type="evidence" value="ECO:0007669"/>
    <property type="project" value="TreeGrafter"/>
</dbReference>
<dbReference type="OrthoDB" id="147108at2157"/>
<feature type="coiled-coil region" evidence="1">
    <location>
        <begin position="1"/>
        <end position="63"/>
    </location>
</feature>
<keyword evidence="4" id="KW-1185">Reference proteome</keyword>
<accession>A0A4P2VBP8</accession>
<dbReference type="EMBL" id="AP018732">
    <property type="protein sequence ID" value="BBE41537.1"/>
    <property type="molecule type" value="Genomic_DNA"/>
</dbReference>